<protein>
    <submittedName>
        <fullName evidence="1">Uncharacterized protein</fullName>
    </submittedName>
</protein>
<keyword evidence="2" id="KW-1185">Reference proteome</keyword>
<evidence type="ECO:0000313" key="1">
    <source>
        <dbReference type="EMBL" id="KAJ1192631.1"/>
    </source>
</evidence>
<reference evidence="1" key="1">
    <citation type="journal article" date="2022" name="bioRxiv">
        <title>Sequencing and chromosome-scale assembly of the giantPleurodeles waltlgenome.</title>
        <authorList>
            <person name="Brown T."/>
            <person name="Elewa A."/>
            <person name="Iarovenko S."/>
            <person name="Subramanian E."/>
            <person name="Araus A.J."/>
            <person name="Petzold A."/>
            <person name="Susuki M."/>
            <person name="Suzuki K.-i.T."/>
            <person name="Hayashi T."/>
            <person name="Toyoda A."/>
            <person name="Oliveira C."/>
            <person name="Osipova E."/>
            <person name="Leigh N.D."/>
            <person name="Simon A."/>
            <person name="Yun M.H."/>
        </authorList>
    </citation>
    <scope>NUCLEOTIDE SEQUENCE</scope>
    <source>
        <strain evidence="1">20211129_DDA</strain>
        <tissue evidence="1">Liver</tissue>
    </source>
</reference>
<gene>
    <name evidence="1" type="ORF">NDU88_001938</name>
</gene>
<dbReference type="AlphaFoldDB" id="A0AAV7UVI3"/>
<dbReference type="Proteomes" id="UP001066276">
    <property type="component" value="Chromosome 2_2"/>
</dbReference>
<comment type="caution">
    <text evidence="1">The sequence shown here is derived from an EMBL/GenBank/DDBJ whole genome shotgun (WGS) entry which is preliminary data.</text>
</comment>
<dbReference type="EMBL" id="JANPWB010000004">
    <property type="protein sequence ID" value="KAJ1192631.1"/>
    <property type="molecule type" value="Genomic_DNA"/>
</dbReference>
<name>A0AAV7UVI3_PLEWA</name>
<proteinExistence type="predicted"/>
<organism evidence="1 2">
    <name type="scientific">Pleurodeles waltl</name>
    <name type="common">Iberian ribbed newt</name>
    <dbReference type="NCBI Taxonomy" id="8319"/>
    <lineage>
        <taxon>Eukaryota</taxon>
        <taxon>Metazoa</taxon>
        <taxon>Chordata</taxon>
        <taxon>Craniata</taxon>
        <taxon>Vertebrata</taxon>
        <taxon>Euteleostomi</taxon>
        <taxon>Amphibia</taxon>
        <taxon>Batrachia</taxon>
        <taxon>Caudata</taxon>
        <taxon>Salamandroidea</taxon>
        <taxon>Salamandridae</taxon>
        <taxon>Pleurodelinae</taxon>
        <taxon>Pleurodeles</taxon>
    </lineage>
</organism>
<sequence length="183" mass="20190">MLGAWPTWRPERQSNTAAPCLAHKNILKSAPRTFIEAGTICPAVRDHQRVRCPSSGLRGRFGRRGGAGGLLSRRSRPRLVSLLPGAVALLRPQTSSDRRCNGKASWGAVRHRRSGVLHPGDRSSVERLLVPHRLWQSCRCRAGPRGARGAARHDRLRPRLGFPARGAPFPAGYRFSLRGPDDF</sequence>
<evidence type="ECO:0000313" key="2">
    <source>
        <dbReference type="Proteomes" id="UP001066276"/>
    </source>
</evidence>
<accession>A0AAV7UVI3</accession>